<feature type="transmembrane region" description="Helical" evidence="2">
    <location>
        <begin position="88"/>
        <end position="111"/>
    </location>
</feature>
<reference evidence="4" key="1">
    <citation type="submission" date="2023-03" db="EMBL/GenBank/DDBJ databases">
        <title>Massive genome expansion in bonnet fungi (Mycena s.s.) driven by repeated elements and novel gene families across ecological guilds.</title>
        <authorList>
            <consortium name="Lawrence Berkeley National Laboratory"/>
            <person name="Harder C.B."/>
            <person name="Miyauchi S."/>
            <person name="Viragh M."/>
            <person name="Kuo A."/>
            <person name="Thoen E."/>
            <person name="Andreopoulos B."/>
            <person name="Lu D."/>
            <person name="Skrede I."/>
            <person name="Drula E."/>
            <person name="Henrissat B."/>
            <person name="Morin E."/>
            <person name="Kohler A."/>
            <person name="Barry K."/>
            <person name="LaButti K."/>
            <person name="Morin E."/>
            <person name="Salamov A."/>
            <person name="Lipzen A."/>
            <person name="Mereny Z."/>
            <person name="Hegedus B."/>
            <person name="Baldrian P."/>
            <person name="Stursova M."/>
            <person name="Weitz H."/>
            <person name="Taylor A."/>
            <person name="Grigoriev I.V."/>
            <person name="Nagy L.G."/>
            <person name="Martin F."/>
            <person name="Kauserud H."/>
        </authorList>
    </citation>
    <scope>NUCLEOTIDE SEQUENCE</scope>
    <source>
        <strain evidence="4">CBHHK200</strain>
    </source>
</reference>
<name>A0AAD6SLV2_9AGAR</name>
<dbReference type="Pfam" id="PF20152">
    <property type="entry name" value="DUF6534"/>
    <property type="match status" value="1"/>
</dbReference>
<sequence length="301" mass="32697">MGATDVEFGCALLGTWFASMFTGAAFSQAYHYFHQSPNGGPLRTGLVATLIILCCAAWVGQYAEIYFLTVADWGDLASLATESWATPFCTISNATAGVVFVMAFLALFMYGGAGQTRTLEHKVIPLTIVWTVACAMCDVAIAISLLWTRRGMKTTFKDTDRLLYRVTVISIRNGCTTSLVSTGAMITTILLPYSTIAKIFLYMLAPLYLMSLLSNLNLHGSGKSGSRPWSYSRKNTVAGNANIVINGIHVQHTILTTGDLPASQIEMAERKRQEDGSVQQKQEPSADDFGSQQIQFGPDSL</sequence>
<keyword evidence="2" id="KW-0472">Membrane</keyword>
<dbReference type="EMBL" id="JARJCM010000100">
    <property type="protein sequence ID" value="KAJ7029537.1"/>
    <property type="molecule type" value="Genomic_DNA"/>
</dbReference>
<evidence type="ECO:0000256" key="1">
    <source>
        <dbReference type="SAM" id="MobiDB-lite"/>
    </source>
</evidence>
<dbReference type="InterPro" id="IPR045339">
    <property type="entry name" value="DUF6534"/>
</dbReference>
<proteinExistence type="predicted"/>
<feature type="transmembrane region" description="Helical" evidence="2">
    <location>
        <begin position="123"/>
        <end position="148"/>
    </location>
</feature>
<feature type="region of interest" description="Disordered" evidence="1">
    <location>
        <begin position="266"/>
        <end position="301"/>
    </location>
</feature>
<dbReference type="AlphaFoldDB" id="A0AAD6SLV2"/>
<feature type="domain" description="DUF6534" evidence="3">
    <location>
        <begin position="135"/>
        <end position="218"/>
    </location>
</feature>
<keyword evidence="2" id="KW-1133">Transmembrane helix</keyword>
<dbReference type="PANTHER" id="PTHR40465:SF1">
    <property type="entry name" value="DUF6534 DOMAIN-CONTAINING PROTEIN"/>
    <property type="match status" value="1"/>
</dbReference>
<gene>
    <name evidence="4" type="ORF">C8F04DRAFT_1398341</name>
</gene>
<feature type="transmembrane region" description="Helical" evidence="2">
    <location>
        <begin position="199"/>
        <end position="218"/>
    </location>
</feature>
<comment type="caution">
    <text evidence="4">The sequence shown here is derived from an EMBL/GenBank/DDBJ whole genome shotgun (WGS) entry which is preliminary data.</text>
</comment>
<dbReference type="Proteomes" id="UP001218188">
    <property type="component" value="Unassembled WGS sequence"/>
</dbReference>
<dbReference type="PANTHER" id="PTHR40465">
    <property type="entry name" value="CHROMOSOME 1, WHOLE GENOME SHOTGUN SEQUENCE"/>
    <property type="match status" value="1"/>
</dbReference>
<organism evidence="4 5">
    <name type="scientific">Mycena alexandri</name>
    <dbReference type="NCBI Taxonomy" id="1745969"/>
    <lineage>
        <taxon>Eukaryota</taxon>
        <taxon>Fungi</taxon>
        <taxon>Dikarya</taxon>
        <taxon>Basidiomycota</taxon>
        <taxon>Agaricomycotina</taxon>
        <taxon>Agaricomycetes</taxon>
        <taxon>Agaricomycetidae</taxon>
        <taxon>Agaricales</taxon>
        <taxon>Marasmiineae</taxon>
        <taxon>Mycenaceae</taxon>
        <taxon>Mycena</taxon>
    </lineage>
</organism>
<keyword evidence="5" id="KW-1185">Reference proteome</keyword>
<keyword evidence="2" id="KW-0812">Transmembrane</keyword>
<protein>
    <recommendedName>
        <fullName evidence="3">DUF6534 domain-containing protein</fullName>
    </recommendedName>
</protein>
<accession>A0AAD6SLV2</accession>
<evidence type="ECO:0000313" key="5">
    <source>
        <dbReference type="Proteomes" id="UP001218188"/>
    </source>
</evidence>
<feature type="transmembrane region" description="Helical" evidence="2">
    <location>
        <begin position="169"/>
        <end position="193"/>
    </location>
</feature>
<feature type="transmembrane region" description="Helical" evidence="2">
    <location>
        <begin position="45"/>
        <end position="67"/>
    </location>
</feature>
<evidence type="ECO:0000256" key="2">
    <source>
        <dbReference type="SAM" id="Phobius"/>
    </source>
</evidence>
<evidence type="ECO:0000259" key="3">
    <source>
        <dbReference type="Pfam" id="PF20152"/>
    </source>
</evidence>
<evidence type="ECO:0000313" key="4">
    <source>
        <dbReference type="EMBL" id="KAJ7029537.1"/>
    </source>
</evidence>